<reference evidence="3" key="1">
    <citation type="journal article" date="2017" name="Nat. Ecol. Evol.">
        <title>Genome expansion and lineage-specific genetic innovations in the forest pathogenic fungi Armillaria.</title>
        <authorList>
            <person name="Sipos G."/>
            <person name="Prasanna A.N."/>
            <person name="Walter M.C."/>
            <person name="O'Connor E."/>
            <person name="Balint B."/>
            <person name="Krizsan K."/>
            <person name="Kiss B."/>
            <person name="Hess J."/>
            <person name="Varga T."/>
            <person name="Slot J."/>
            <person name="Riley R."/>
            <person name="Boka B."/>
            <person name="Rigling D."/>
            <person name="Barry K."/>
            <person name="Lee J."/>
            <person name="Mihaltcheva S."/>
            <person name="LaButti K."/>
            <person name="Lipzen A."/>
            <person name="Waldron R."/>
            <person name="Moloney N.M."/>
            <person name="Sperisen C."/>
            <person name="Kredics L."/>
            <person name="Vagvoelgyi C."/>
            <person name="Patrignani A."/>
            <person name="Fitzpatrick D."/>
            <person name="Nagy I."/>
            <person name="Doyle S."/>
            <person name="Anderson J.B."/>
            <person name="Grigoriev I.V."/>
            <person name="Gueldener U."/>
            <person name="Muensterkoetter M."/>
            <person name="Nagy L.G."/>
        </authorList>
    </citation>
    <scope>NUCLEOTIDE SEQUENCE [LARGE SCALE GENOMIC DNA]</scope>
    <source>
        <strain evidence="3">Ar21-2</strain>
    </source>
</reference>
<feature type="compositionally biased region" description="Basic and acidic residues" evidence="1">
    <location>
        <begin position="103"/>
        <end position="117"/>
    </location>
</feature>
<name>A0A2H3D7M6_ARMGA</name>
<evidence type="ECO:0000313" key="3">
    <source>
        <dbReference type="Proteomes" id="UP000217790"/>
    </source>
</evidence>
<dbReference type="EMBL" id="KZ293662">
    <property type="protein sequence ID" value="PBK91235.1"/>
    <property type="molecule type" value="Genomic_DNA"/>
</dbReference>
<dbReference type="Proteomes" id="UP000217790">
    <property type="component" value="Unassembled WGS sequence"/>
</dbReference>
<accession>A0A2H3D7M6</accession>
<sequence length="156" mass="17354">MLCRFGEASPKVLPHGVGDGEMRKCVGNQSKTQNSGIYFHMENILHMNRVMVAHEENMNNILNIIIAHPTELPLPGKPNPFTSFNREVVCTSESMCQGDSVEAKHGRESLRESKLMSEEGGSCSMQTSRPRGEKDGSHGAFVNMKQMVQEHNLDLL</sequence>
<dbReference type="AlphaFoldDB" id="A0A2H3D7M6"/>
<protein>
    <submittedName>
        <fullName evidence="2">Uncharacterized protein</fullName>
    </submittedName>
</protein>
<proteinExistence type="predicted"/>
<dbReference type="InParanoid" id="A0A2H3D7M6"/>
<gene>
    <name evidence="2" type="ORF">ARMGADRAFT_1031908</name>
</gene>
<keyword evidence="3" id="KW-1185">Reference proteome</keyword>
<organism evidence="2 3">
    <name type="scientific">Armillaria gallica</name>
    <name type="common">Bulbous honey fungus</name>
    <name type="synonym">Armillaria bulbosa</name>
    <dbReference type="NCBI Taxonomy" id="47427"/>
    <lineage>
        <taxon>Eukaryota</taxon>
        <taxon>Fungi</taxon>
        <taxon>Dikarya</taxon>
        <taxon>Basidiomycota</taxon>
        <taxon>Agaricomycotina</taxon>
        <taxon>Agaricomycetes</taxon>
        <taxon>Agaricomycetidae</taxon>
        <taxon>Agaricales</taxon>
        <taxon>Marasmiineae</taxon>
        <taxon>Physalacriaceae</taxon>
        <taxon>Armillaria</taxon>
    </lineage>
</organism>
<evidence type="ECO:0000313" key="2">
    <source>
        <dbReference type="EMBL" id="PBK91235.1"/>
    </source>
</evidence>
<feature type="region of interest" description="Disordered" evidence="1">
    <location>
        <begin position="103"/>
        <end position="138"/>
    </location>
</feature>
<evidence type="ECO:0000256" key="1">
    <source>
        <dbReference type="SAM" id="MobiDB-lite"/>
    </source>
</evidence>